<evidence type="ECO:0000313" key="12">
    <source>
        <dbReference type="EMBL" id="SES76521.1"/>
    </source>
</evidence>
<feature type="domain" description="Flagellar assembly protein FliH/Type III secretion system HrpE" evidence="11">
    <location>
        <begin position="110"/>
        <end position="233"/>
    </location>
</feature>
<dbReference type="Proteomes" id="UP000198762">
    <property type="component" value="Unassembled WGS sequence"/>
</dbReference>
<dbReference type="GO" id="GO:0044781">
    <property type="term" value="P:bacterial-type flagellum organization"/>
    <property type="evidence" value="ECO:0007669"/>
    <property type="project" value="UniProtKB-KW"/>
</dbReference>
<dbReference type="PANTHER" id="PTHR34982">
    <property type="entry name" value="YOP PROTEINS TRANSLOCATION PROTEIN L"/>
    <property type="match status" value="1"/>
</dbReference>
<accession>A0A1H9Z4N9</accession>
<name>A0A1H9Z4N9_9GAMM</name>
<evidence type="ECO:0000256" key="10">
    <source>
        <dbReference type="SAM" id="MobiDB-lite"/>
    </source>
</evidence>
<feature type="compositionally biased region" description="Acidic residues" evidence="10">
    <location>
        <begin position="270"/>
        <end position="282"/>
    </location>
</feature>
<dbReference type="PRINTS" id="PR01003">
    <property type="entry name" value="FLGFLIH"/>
</dbReference>
<dbReference type="GO" id="GO:0003774">
    <property type="term" value="F:cytoskeletal motor activity"/>
    <property type="evidence" value="ECO:0007669"/>
    <property type="project" value="InterPro"/>
</dbReference>
<gene>
    <name evidence="12" type="ORF">SAMN04487962_101474</name>
</gene>
<evidence type="ECO:0000256" key="2">
    <source>
        <dbReference type="ARBA" id="ARBA00004496"/>
    </source>
</evidence>
<keyword evidence="12" id="KW-0969">Cilium</keyword>
<keyword evidence="7" id="KW-1005">Bacterial flagellum biogenesis</keyword>
<dbReference type="STRING" id="430453.SAMN04487962_101474"/>
<dbReference type="RefSeq" id="WP_091848594.1">
    <property type="nucleotide sequence ID" value="NZ_FOHZ01000001.1"/>
</dbReference>
<evidence type="ECO:0000313" key="13">
    <source>
        <dbReference type="Proteomes" id="UP000198762"/>
    </source>
</evidence>
<comment type="subcellular location">
    <subcellularLocation>
        <location evidence="2">Cytoplasm</location>
    </subcellularLocation>
</comment>
<dbReference type="GO" id="GO:0009288">
    <property type="term" value="C:bacterial-type flagellum"/>
    <property type="evidence" value="ECO:0007669"/>
    <property type="project" value="InterPro"/>
</dbReference>
<evidence type="ECO:0000256" key="9">
    <source>
        <dbReference type="ARBA" id="ARBA00023225"/>
    </source>
</evidence>
<proteinExistence type="inferred from homology"/>
<reference evidence="13" key="1">
    <citation type="submission" date="2016-10" db="EMBL/GenBank/DDBJ databases">
        <authorList>
            <person name="Varghese N."/>
            <person name="Submissions S."/>
        </authorList>
    </citation>
    <scope>NUCLEOTIDE SEQUENCE [LARGE SCALE GENOMIC DNA]</scope>
    <source>
        <strain evidence="13">CGMCC 1.6489</strain>
    </source>
</reference>
<evidence type="ECO:0000256" key="6">
    <source>
        <dbReference type="ARBA" id="ARBA00022490"/>
    </source>
</evidence>
<keyword evidence="12" id="KW-0282">Flagellum</keyword>
<dbReference type="EMBL" id="FOHZ01000001">
    <property type="protein sequence ID" value="SES76521.1"/>
    <property type="molecule type" value="Genomic_DNA"/>
</dbReference>
<dbReference type="Pfam" id="PF02108">
    <property type="entry name" value="FliH"/>
    <property type="match status" value="1"/>
</dbReference>
<dbReference type="OrthoDB" id="8480773at2"/>
<comment type="similarity">
    <text evidence="3">Belongs to the FliH family.</text>
</comment>
<feature type="region of interest" description="Disordered" evidence="10">
    <location>
        <begin position="55"/>
        <end position="105"/>
    </location>
</feature>
<dbReference type="InterPro" id="IPR051472">
    <property type="entry name" value="T3SS_Stator/FliH"/>
</dbReference>
<organism evidence="12 13">
    <name type="scientific">Marinobacter segnicrescens</name>
    <dbReference type="NCBI Taxonomy" id="430453"/>
    <lineage>
        <taxon>Bacteria</taxon>
        <taxon>Pseudomonadati</taxon>
        <taxon>Pseudomonadota</taxon>
        <taxon>Gammaproteobacteria</taxon>
        <taxon>Pseudomonadales</taxon>
        <taxon>Marinobacteraceae</taxon>
        <taxon>Marinobacter</taxon>
    </lineage>
</organism>
<feature type="region of interest" description="Disordered" evidence="10">
    <location>
        <begin position="243"/>
        <end position="282"/>
    </location>
</feature>
<evidence type="ECO:0000256" key="8">
    <source>
        <dbReference type="ARBA" id="ARBA00022927"/>
    </source>
</evidence>
<evidence type="ECO:0000256" key="1">
    <source>
        <dbReference type="ARBA" id="ARBA00003041"/>
    </source>
</evidence>
<keyword evidence="13" id="KW-1185">Reference proteome</keyword>
<evidence type="ECO:0000256" key="5">
    <source>
        <dbReference type="ARBA" id="ARBA00022448"/>
    </source>
</evidence>
<keyword evidence="12" id="KW-0966">Cell projection</keyword>
<keyword evidence="6" id="KW-0963">Cytoplasm</keyword>
<dbReference type="PANTHER" id="PTHR34982:SF1">
    <property type="entry name" value="FLAGELLAR ASSEMBLY PROTEIN FLIH"/>
    <property type="match status" value="1"/>
</dbReference>
<dbReference type="AlphaFoldDB" id="A0A1H9Z4N9"/>
<evidence type="ECO:0000259" key="11">
    <source>
        <dbReference type="Pfam" id="PF02108"/>
    </source>
</evidence>
<keyword evidence="8" id="KW-0653">Protein transport</keyword>
<protein>
    <recommendedName>
        <fullName evidence="4">Flagellar assembly protein FliH</fullName>
    </recommendedName>
</protein>
<dbReference type="InterPro" id="IPR000563">
    <property type="entry name" value="Flag_FliH"/>
</dbReference>
<evidence type="ECO:0000256" key="4">
    <source>
        <dbReference type="ARBA" id="ARBA00016507"/>
    </source>
</evidence>
<dbReference type="GO" id="GO:0005829">
    <property type="term" value="C:cytosol"/>
    <property type="evidence" value="ECO:0007669"/>
    <property type="project" value="TreeGrafter"/>
</dbReference>
<evidence type="ECO:0000256" key="7">
    <source>
        <dbReference type="ARBA" id="ARBA00022795"/>
    </source>
</evidence>
<feature type="compositionally biased region" description="Basic and acidic residues" evidence="10">
    <location>
        <begin position="78"/>
        <end position="100"/>
    </location>
</feature>
<keyword evidence="9" id="KW-1006">Bacterial flagellum protein export</keyword>
<dbReference type="GO" id="GO:0015031">
    <property type="term" value="P:protein transport"/>
    <property type="evidence" value="ECO:0007669"/>
    <property type="project" value="UniProtKB-KW"/>
</dbReference>
<sequence length="282" mass="31334">MKDSRRGTRVPPEELSAWERWELPLLDEQGNEIAREEEVDVKPLTAADIESIRQSAWEEGLEEGRSSGYQEGFAKGSQDGREQGYREGRETGEREGREQAEQNARSAIDEKLARLESVMAELVAPIEQHQDELESALVNLATVLARAVIHRELSLDSSQIRQVVTDAVNSLPSTRENVRVRVHPSDLDWVSEVAGRLDAEVAITGDESILAGGCKVETRHSLVDYTVEKRFQKAVQGMLEQQIGSASTGESEQLESVMGELSDFHRDVLDEPGESDDDQQPG</sequence>
<keyword evidence="5" id="KW-0813">Transport</keyword>
<comment type="function">
    <text evidence="1">Needed for flagellar regrowth and assembly.</text>
</comment>
<dbReference type="InterPro" id="IPR018035">
    <property type="entry name" value="Flagellar_FliH/T3SS_HrpE"/>
</dbReference>
<dbReference type="GO" id="GO:0071973">
    <property type="term" value="P:bacterial-type flagellum-dependent cell motility"/>
    <property type="evidence" value="ECO:0007669"/>
    <property type="project" value="InterPro"/>
</dbReference>
<dbReference type="SUPFAM" id="SSF160527">
    <property type="entry name" value="V-type ATPase subunit E-like"/>
    <property type="match status" value="1"/>
</dbReference>
<evidence type="ECO:0000256" key="3">
    <source>
        <dbReference type="ARBA" id="ARBA00006602"/>
    </source>
</evidence>